<organism evidence="1 2">
    <name type="scientific">Bradyrhizobium algeriense</name>
    <dbReference type="NCBI Taxonomy" id="634784"/>
    <lineage>
        <taxon>Bacteria</taxon>
        <taxon>Pseudomonadati</taxon>
        <taxon>Pseudomonadota</taxon>
        <taxon>Alphaproteobacteria</taxon>
        <taxon>Hyphomicrobiales</taxon>
        <taxon>Nitrobacteraceae</taxon>
        <taxon>Bradyrhizobium</taxon>
    </lineage>
</organism>
<dbReference type="EMBL" id="JAZHRV010000001">
    <property type="protein sequence ID" value="MEH2557226.1"/>
    <property type="molecule type" value="Genomic_DNA"/>
</dbReference>
<protein>
    <submittedName>
        <fullName evidence="1">Uncharacterized protein</fullName>
    </submittedName>
</protein>
<evidence type="ECO:0000313" key="2">
    <source>
        <dbReference type="Proteomes" id="UP001364224"/>
    </source>
</evidence>
<dbReference type="Proteomes" id="UP001364224">
    <property type="component" value="Unassembled WGS sequence"/>
</dbReference>
<name>A0ABU8BGJ5_9BRAD</name>
<reference evidence="1 2" key="1">
    <citation type="submission" date="2024-02" db="EMBL/GenBank/DDBJ databases">
        <title>Adaptive strategies in a cosmopolitan and abundant soil bacterium.</title>
        <authorList>
            <person name="Carini P."/>
        </authorList>
    </citation>
    <scope>NUCLEOTIDE SEQUENCE [LARGE SCALE GENOMIC DNA]</scope>
    <source>
        <strain evidence="1 2">AZCC 1608</strain>
    </source>
</reference>
<comment type="caution">
    <text evidence="1">The sequence shown here is derived from an EMBL/GenBank/DDBJ whole genome shotgun (WGS) entry which is preliminary data.</text>
</comment>
<evidence type="ECO:0000313" key="1">
    <source>
        <dbReference type="EMBL" id="MEH2557226.1"/>
    </source>
</evidence>
<sequence>MPGIATFSKDDLCPAPDIGRDSYEVLLKVGFERCAIGDLVKAGAVRQAKGGTA</sequence>
<dbReference type="RefSeq" id="WP_334483141.1">
    <property type="nucleotide sequence ID" value="NZ_JAZHRV010000001.1"/>
</dbReference>
<keyword evidence="2" id="KW-1185">Reference proteome</keyword>
<gene>
    <name evidence="1" type="ORF">V1286_004755</name>
</gene>
<accession>A0ABU8BGJ5</accession>
<proteinExistence type="predicted"/>